<evidence type="ECO:0000256" key="2">
    <source>
        <dbReference type="ARBA" id="ARBA00022443"/>
    </source>
</evidence>
<dbReference type="PROSITE" id="PS50003">
    <property type="entry name" value="PH_DOMAIN"/>
    <property type="match status" value="1"/>
</dbReference>
<dbReference type="SUPFAM" id="SSF50729">
    <property type="entry name" value="PH domain-like"/>
    <property type="match status" value="1"/>
</dbReference>
<dbReference type="PROSITE" id="PS00741">
    <property type="entry name" value="DH_1"/>
    <property type="match status" value="1"/>
</dbReference>
<dbReference type="SMART" id="SM00326">
    <property type="entry name" value="SH3"/>
    <property type="match status" value="1"/>
</dbReference>
<feature type="region of interest" description="Disordered" evidence="6">
    <location>
        <begin position="15"/>
        <end position="87"/>
    </location>
</feature>
<feature type="compositionally biased region" description="Polar residues" evidence="6">
    <location>
        <begin position="777"/>
        <end position="786"/>
    </location>
</feature>
<dbReference type="InterPro" id="IPR011993">
    <property type="entry name" value="PH-like_dom_sf"/>
</dbReference>
<protein>
    <submittedName>
        <fullName evidence="11">Rho guanine nucleotide exchange factor 4 isoform X1</fullName>
    </submittedName>
</protein>
<evidence type="ECO:0000259" key="7">
    <source>
        <dbReference type="PROSITE" id="PS50002"/>
    </source>
</evidence>
<feature type="region of interest" description="Disordered" evidence="6">
    <location>
        <begin position="1106"/>
        <end position="1147"/>
    </location>
</feature>
<dbReference type="Proteomes" id="UP001652624">
    <property type="component" value="Chromosome 18"/>
</dbReference>
<dbReference type="InParanoid" id="A0A1S3W8P7"/>
<dbReference type="InterPro" id="IPR001849">
    <property type="entry name" value="PH_domain"/>
</dbReference>
<feature type="compositionally biased region" description="Polar residues" evidence="6">
    <location>
        <begin position="1173"/>
        <end position="1189"/>
    </location>
</feature>
<dbReference type="Pfam" id="PF00018">
    <property type="entry name" value="SH3_1"/>
    <property type="match status" value="1"/>
</dbReference>
<feature type="region of interest" description="Disordered" evidence="6">
    <location>
        <begin position="365"/>
        <end position="429"/>
    </location>
</feature>
<feature type="compositionally biased region" description="Basic and acidic residues" evidence="6">
    <location>
        <begin position="409"/>
        <end position="423"/>
    </location>
</feature>
<feature type="region of interest" description="Disordered" evidence="6">
    <location>
        <begin position="746"/>
        <end position="853"/>
    </location>
</feature>
<feature type="compositionally biased region" description="Polar residues" evidence="6">
    <location>
        <begin position="470"/>
        <end position="483"/>
    </location>
</feature>
<proteinExistence type="predicted"/>
<reference evidence="11" key="1">
    <citation type="submission" date="2025-08" db="UniProtKB">
        <authorList>
            <consortium name="RefSeq"/>
        </authorList>
    </citation>
    <scope>IDENTIFICATION</scope>
</reference>
<dbReference type="PANTHER" id="PTHR47544">
    <property type="entry name" value="RHO GUANINE NUCLEOTIDE EXCHANGE FACTOR 4"/>
    <property type="match status" value="1"/>
</dbReference>
<dbReference type="InterPro" id="IPR000219">
    <property type="entry name" value="DH_dom"/>
</dbReference>
<keyword evidence="2 5" id="KW-0728">SH3 domain</keyword>
<evidence type="ECO:0000256" key="5">
    <source>
        <dbReference type="PROSITE-ProRule" id="PRU00192"/>
    </source>
</evidence>
<feature type="compositionally biased region" description="Polar residues" evidence="6">
    <location>
        <begin position="800"/>
        <end position="811"/>
    </location>
</feature>
<dbReference type="AlphaFoldDB" id="A0A1S3W8P7"/>
<feature type="region of interest" description="Disordered" evidence="6">
    <location>
        <begin position="453"/>
        <end position="483"/>
    </location>
</feature>
<evidence type="ECO:0000256" key="4">
    <source>
        <dbReference type="ARBA" id="ARBA00022658"/>
    </source>
</evidence>
<dbReference type="InterPro" id="IPR055251">
    <property type="entry name" value="SOS1_NGEF_PH"/>
</dbReference>
<evidence type="ECO:0000259" key="9">
    <source>
        <dbReference type="PROSITE" id="PS50010"/>
    </source>
</evidence>
<dbReference type="GO" id="GO:0035556">
    <property type="term" value="P:intracellular signal transduction"/>
    <property type="evidence" value="ECO:0007669"/>
    <property type="project" value="InterPro"/>
</dbReference>
<dbReference type="GO" id="GO:0005737">
    <property type="term" value="C:cytoplasm"/>
    <property type="evidence" value="ECO:0007669"/>
    <property type="project" value="UniProtKB-SubCell"/>
</dbReference>
<dbReference type="PANTHER" id="PTHR47544:SF2">
    <property type="entry name" value="RHO GUANINE NUCLEOTIDE EXCHANGE FACTOR 4"/>
    <property type="match status" value="1"/>
</dbReference>
<feature type="domain" description="DH" evidence="9">
    <location>
        <begin position="1427"/>
        <end position="1611"/>
    </location>
</feature>
<dbReference type="InterPro" id="IPR001331">
    <property type="entry name" value="GDS_CDC24_CS"/>
</dbReference>
<dbReference type="SMART" id="SM00325">
    <property type="entry name" value="RhoGEF"/>
    <property type="match status" value="1"/>
</dbReference>
<dbReference type="CDD" id="cd00160">
    <property type="entry name" value="RhoGEF"/>
    <property type="match status" value="1"/>
</dbReference>
<feature type="region of interest" description="Disordered" evidence="6">
    <location>
        <begin position="1795"/>
        <end position="1815"/>
    </location>
</feature>
<feature type="domain" description="SH3" evidence="7">
    <location>
        <begin position="1337"/>
        <end position="1396"/>
    </location>
</feature>
<evidence type="ECO:0000259" key="8">
    <source>
        <dbReference type="PROSITE" id="PS50003"/>
    </source>
</evidence>
<dbReference type="PROSITE" id="PS50002">
    <property type="entry name" value="SH3"/>
    <property type="match status" value="1"/>
</dbReference>
<evidence type="ECO:0000313" key="10">
    <source>
        <dbReference type="Proteomes" id="UP001652624"/>
    </source>
</evidence>
<dbReference type="STRING" id="9365.ENSEEUP00000006357"/>
<dbReference type="eggNOG" id="KOG3519">
    <property type="taxonomic scope" value="Eukaryota"/>
</dbReference>
<name>A0A1S3W8P7_ERIEU</name>
<dbReference type="Pfam" id="PF22697">
    <property type="entry name" value="SOS1_NGEF_PH"/>
    <property type="match status" value="1"/>
</dbReference>
<dbReference type="Pfam" id="PF00621">
    <property type="entry name" value="RhoGEF"/>
    <property type="match status" value="1"/>
</dbReference>
<feature type="compositionally biased region" description="Polar residues" evidence="6">
    <location>
        <begin position="365"/>
        <end position="386"/>
    </location>
</feature>
<feature type="region of interest" description="Disordered" evidence="6">
    <location>
        <begin position="650"/>
        <end position="699"/>
    </location>
</feature>
<evidence type="ECO:0000256" key="3">
    <source>
        <dbReference type="ARBA" id="ARBA00022490"/>
    </source>
</evidence>
<dbReference type="RefSeq" id="XP_016042677.2">
    <property type="nucleotide sequence ID" value="XM_016187191.2"/>
</dbReference>
<keyword evidence="10" id="KW-1185">Reference proteome</keyword>
<feature type="compositionally biased region" description="Polar residues" evidence="6">
    <location>
        <begin position="1799"/>
        <end position="1808"/>
    </location>
</feature>
<dbReference type="CDD" id="cd11973">
    <property type="entry name" value="SH3_ASEF"/>
    <property type="match status" value="1"/>
</dbReference>
<dbReference type="InterPro" id="IPR035899">
    <property type="entry name" value="DBL_dom_sf"/>
</dbReference>
<organism evidence="10 11">
    <name type="scientific">Erinaceus europaeus</name>
    <name type="common">Western European hedgehog</name>
    <dbReference type="NCBI Taxonomy" id="9365"/>
    <lineage>
        <taxon>Eukaryota</taxon>
        <taxon>Metazoa</taxon>
        <taxon>Chordata</taxon>
        <taxon>Craniata</taxon>
        <taxon>Vertebrata</taxon>
        <taxon>Euteleostomi</taxon>
        <taxon>Mammalia</taxon>
        <taxon>Eutheria</taxon>
        <taxon>Laurasiatheria</taxon>
        <taxon>Eulipotyphla</taxon>
        <taxon>Erinaceidae</taxon>
        <taxon>Erinaceinae</taxon>
        <taxon>Erinaceus</taxon>
    </lineage>
</organism>
<accession>A0A1S3W8P7</accession>
<evidence type="ECO:0000256" key="1">
    <source>
        <dbReference type="ARBA" id="ARBA00004496"/>
    </source>
</evidence>
<dbReference type="Gene3D" id="2.30.29.30">
    <property type="entry name" value="Pleckstrin-homology domain (PH domain)/Phosphotyrosine-binding domain (PTB)"/>
    <property type="match status" value="1"/>
</dbReference>
<dbReference type="OrthoDB" id="660555at2759"/>
<feature type="region of interest" description="Disordered" evidence="6">
    <location>
        <begin position="872"/>
        <end position="1027"/>
    </location>
</feature>
<dbReference type="InterPro" id="IPR001452">
    <property type="entry name" value="SH3_domain"/>
</dbReference>
<dbReference type="GeneID" id="103111596"/>
<dbReference type="GO" id="GO:0005085">
    <property type="term" value="F:guanyl-nucleotide exchange factor activity"/>
    <property type="evidence" value="ECO:0007669"/>
    <property type="project" value="UniProtKB-KW"/>
</dbReference>
<dbReference type="CTD" id="50649"/>
<feature type="compositionally biased region" description="Basic and acidic residues" evidence="6">
    <location>
        <begin position="42"/>
        <end position="54"/>
    </location>
</feature>
<dbReference type="InterPro" id="IPR036028">
    <property type="entry name" value="SH3-like_dom_sf"/>
</dbReference>
<dbReference type="CDD" id="cd01224">
    <property type="entry name" value="PH_Collybistin_ASEF"/>
    <property type="match status" value="1"/>
</dbReference>
<feature type="domain" description="PH" evidence="8">
    <location>
        <begin position="1642"/>
        <end position="1749"/>
    </location>
</feature>
<dbReference type="SUPFAM" id="SSF50044">
    <property type="entry name" value="SH3-domain"/>
    <property type="match status" value="1"/>
</dbReference>
<dbReference type="SUPFAM" id="SSF48065">
    <property type="entry name" value="DBL homology domain (DH-domain)"/>
    <property type="match status" value="1"/>
</dbReference>
<gene>
    <name evidence="11" type="primary">ARHGEF4</name>
</gene>
<dbReference type="Gene3D" id="1.20.900.10">
    <property type="entry name" value="Dbl homology (DH) domain"/>
    <property type="match status" value="1"/>
</dbReference>
<feature type="compositionally biased region" description="Low complexity" evidence="6">
    <location>
        <begin position="932"/>
        <end position="944"/>
    </location>
</feature>
<dbReference type="FunCoup" id="A0A1S3W8P7">
    <property type="interactions" value="1023"/>
</dbReference>
<feature type="compositionally biased region" description="Low complexity" evidence="6">
    <location>
        <begin position="1014"/>
        <end position="1023"/>
    </location>
</feature>
<comment type="subcellular location">
    <subcellularLocation>
        <location evidence="1">Cytoplasm</location>
    </subcellularLocation>
</comment>
<dbReference type="PROSITE" id="PS50010">
    <property type="entry name" value="DH_2"/>
    <property type="match status" value="1"/>
</dbReference>
<feature type="region of interest" description="Disordered" evidence="6">
    <location>
        <begin position="1039"/>
        <end position="1070"/>
    </location>
</feature>
<keyword evidence="3" id="KW-0963">Cytoplasm</keyword>
<keyword evidence="4" id="KW-0344">Guanine-nucleotide releasing factor</keyword>
<feature type="region of interest" description="Disordered" evidence="6">
    <location>
        <begin position="1159"/>
        <end position="1214"/>
    </location>
</feature>
<sequence length="1843" mass="199432">MLSLLHFLRSFFKTPEAGAHLPGQEEPEEPEVLAWRQETSCDDPRTHKSQRPSDSESDSFESASGAESLPGDSTVTVDLDRPPGGSSVDREVCWGCCDVPAARPQRQCPAGVSELDPAGALGQSPDIQPYGSGGRASATATGEEAVCPWGGVAGSGGDVSSQSLQLVGGVSVPDPGGLCVTSLQKSSSESCPRVPVAQPCFPWCRELGRQWLHIPSRTGRPVLPYWGRPDSRTPQGARTKQEIGPGVTRHTDLLWPDPCRLPLGTSCLLCAPHHHSTPENINDRGRASSGHHCHHAELLPRARSIAELPLRCSGDTPRQNFLGSGTLGKEGTEAEQKVRTHSPLCLAPTQRSPVCAAFRRSALSPQHPCNTPSETSWPANQLQQVSGCRPASSRLTEELVSPDAQEVPGPRECKSGHNPERGAQEPWSTRLAPHAVDGTDRQKPLQDCSVEAGRLPHNHTSKGAPGGSRQGPTSAQCPQASGCSGSQAGDGPCLVQPEMRGGSDAHGPPQKSCAADTCQDWGDGVVLGLHSTRNALKDFPEVTLAMVSSCGGGHTKCGQQCAEGAVPLVDGQQRVSCSDPAGERSSLIIVSVEQKDQKASRRKGGVLPTAHACACVQERPASPCASPGAGHQHVGGSECAPPACPELGADNGPVLSGVGLPGSSAESTQGGEHSPSEGPVPGPAAETKQTAGTAGPEGACWGLHLAHSLGAQSPEQRVGQPGVHEVLKGSEDSAAREASGSIHKAALESGSPKATPWRKSQSCSESLGRGTAEQGLEQLQPTSSTGPGDLTLTPRGLSPTPASGQWVFSPNGTPPPVVQGTAWTEAGGAKAPEDPRSLPPPPDSINTKRLRTPEKRLRARLALAHRTLTSFFESKVLDKDSTGDCPAGGVKAQKEDRPRQSSWRAFLKSRDTGIPKRPSLGSLVPGPELRRLGSSPSGTSSPGREQAQDQESYVFKDHWAPPPSPGLLSSGCWDPEDKRRKSEPAIKCTSSGDDNSRDLPPGIFPEKSPPPASPSSQGAQQGGIRRTLPASSACCLVDGSQGMPCKPLSPKPLSPRTGATLADPPHYASRGSAISMVSLGSYSDTDGSSETPDRFKASKVRASLLLSLQTLPQDGQKEDGPQRGPRLRGLHTAPSLRDLPGSENYAPWEERLGQTPSWIHSQKSSHGKPGQSPHPSTHMATWPLPSSSPDGAPLPAAAQPRHAPRRTHSSLDDLWLQRTQRRTERQAQADRETCAGVTPTHSAQCCMEMAITSAASLALPRSRPRSQSTPAGLNRISWQERTLDTALPDGTLETALCTDETGSVEDLYEDAHCSGHHYSHPGGGGEQLAINELISDGSVVCAEALWDHVTMDDQELGFKAGDVIEVMDATNREWWWGRVADGQGWFPASFVRLRVNQDEPVDEEALRVGLQGPEAGDVEAQSSKDQMRTNVINEILSTERDYIKHLRDICEGYIRQCRRRADMFSEEQLRTIFGNIEDIYRCQRAFVRALEQRFNREQPHLSELGACFLEHQADFQIYSEYCNNHPNACVELSRLAKLSKYVYFFEACRLLQKMIDISLDGFLLTPVQKICKYPLQLAELLKYTHPQHRDFKDVEAALHAMKNVAQLINERKRRLENIDKIAHWQSCIEDWEGEDLLVRSSELIYAGELTRITQPQAKSQQRMSFLFDHQLIFCKKDLLRRDVLYYKGRVGMDGLEVVDLEDGKDRGLHVSVKNAFRLHCRPTGESHLLCARKPEQKQRWLKALAREREQVRLDQETGFSITELQRKRAMLSASKQAAGKPKALGRPYYLTRQRHPALPTSSPQQQGSVLAEPKRKPTTFWHSISRLAPFRSSCRPPAHPWWD</sequence>
<feature type="region of interest" description="Disordered" evidence="6">
    <location>
        <begin position="224"/>
        <end position="249"/>
    </location>
</feature>
<dbReference type="Gene3D" id="2.30.30.40">
    <property type="entry name" value="SH3 Domains"/>
    <property type="match status" value="1"/>
</dbReference>
<feature type="compositionally biased region" description="Basic and acidic residues" evidence="6">
    <location>
        <begin position="975"/>
        <end position="984"/>
    </location>
</feature>
<dbReference type="SMART" id="SM00233">
    <property type="entry name" value="PH"/>
    <property type="match status" value="1"/>
</dbReference>
<evidence type="ECO:0000256" key="6">
    <source>
        <dbReference type="SAM" id="MobiDB-lite"/>
    </source>
</evidence>
<evidence type="ECO:0000313" key="11">
    <source>
        <dbReference type="RefSeq" id="XP_016042677.2"/>
    </source>
</evidence>